<keyword evidence="3" id="KW-1185">Reference proteome</keyword>
<name>A0A8H4KKF1_9HYPO</name>
<evidence type="ECO:0000313" key="2">
    <source>
        <dbReference type="EMBL" id="KAF4451745.1"/>
    </source>
</evidence>
<dbReference type="Proteomes" id="UP000605986">
    <property type="component" value="Unassembled WGS sequence"/>
</dbReference>
<feature type="transmembrane region" description="Helical" evidence="1">
    <location>
        <begin position="12"/>
        <end position="30"/>
    </location>
</feature>
<proteinExistence type="predicted"/>
<keyword evidence="1" id="KW-1133">Transmembrane helix</keyword>
<keyword evidence="1" id="KW-0472">Membrane</keyword>
<organism evidence="2 3">
    <name type="scientific">Fusarium austroafricanum</name>
    <dbReference type="NCBI Taxonomy" id="2364996"/>
    <lineage>
        <taxon>Eukaryota</taxon>
        <taxon>Fungi</taxon>
        <taxon>Dikarya</taxon>
        <taxon>Ascomycota</taxon>
        <taxon>Pezizomycotina</taxon>
        <taxon>Sordariomycetes</taxon>
        <taxon>Hypocreomycetidae</taxon>
        <taxon>Hypocreales</taxon>
        <taxon>Nectriaceae</taxon>
        <taxon>Fusarium</taxon>
        <taxon>Fusarium concolor species complex</taxon>
    </lineage>
</organism>
<sequence>MTVLADILTEVTFTRTVLFGSLFLLISWIADSLTQPCYPSEIPVLGHDSKKWFSKIRNSLAYFTRHQAWIDEGYEK</sequence>
<feature type="non-terminal residue" evidence="2">
    <location>
        <position position="76"/>
    </location>
</feature>
<protein>
    <submittedName>
        <fullName evidence="2">Uncharacterized protein</fullName>
    </submittedName>
</protein>
<reference evidence="2" key="1">
    <citation type="submission" date="2020-01" db="EMBL/GenBank/DDBJ databases">
        <title>Identification and distribution of gene clusters putatively required for synthesis of sphingolipid metabolism inhibitors in phylogenetically diverse species of the filamentous fungus Fusarium.</title>
        <authorList>
            <person name="Kim H.-S."/>
            <person name="Busman M."/>
            <person name="Brown D.W."/>
            <person name="Divon H."/>
            <person name="Uhlig S."/>
            <person name="Proctor R.H."/>
        </authorList>
    </citation>
    <scope>NUCLEOTIDE SEQUENCE</scope>
    <source>
        <strain evidence="2">NRRL 53441</strain>
    </source>
</reference>
<evidence type="ECO:0000313" key="3">
    <source>
        <dbReference type="Proteomes" id="UP000605986"/>
    </source>
</evidence>
<dbReference type="AlphaFoldDB" id="A0A8H4KKF1"/>
<accession>A0A8H4KKF1</accession>
<evidence type="ECO:0000256" key="1">
    <source>
        <dbReference type="SAM" id="Phobius"/>
    </source>
</evidence>
<keyword evidence="1" id="KW-0812">Transmembrane</keyword>
<comment type="caution">
    <text evidence="2">The sequence shown here is derived from an EMBL/GenBank/DDBJ whole genome shotgun (WGS) entry which is preliminary data.</text>
</comment>
<gene>
    <name evidence="2" type="ORF">F53441_5307</name>
</gene>
<dbReference type="EMBL" id="JAADJG010000211">
    <property type="protein sequence ID" value="KAF4451745.1"/>
    <property type="molecule type" value="Genomic_DNA"/>
</dbReference>